<organism evidence="3 4">
    <name type="scientific">Streptomyces cacaoi</name>
    <dbReference type="NCBI Taxonomy" id="1898"/>
    <lineage>
        <taxon>Bacteria</taxon>
        <taxon>Bacillati</taxon>
        <taxon>Actinomycetota</taxon>
        <taxon>Actinomycetes</taxon>
        <taxon>Kitasatosporales</taxon>
        <taxon>Streptomycetaceae</taxon>
        <taxon>Streptomyces</taxon>
    </lineage>
</organism>
<feature type="transmembrane region" description="Helical" evidence="2">
    <location>
        <begin position="139"/>
        <end position="158"/>
    </location>
</feature>
<sequence>MTSRTPAPEADGDEAAQAGRSASSEMSASQETSAPSEQPEQPEQPEQESAGARPAAASRPGRRGAYRALAVALLGGAVGAALALIASGQTWSESTASFAQGTVPVHASGGDVTGLPSALALVGLAALVAVFAVRRAGRLVVAGLLTLCGAGVVTSALAGSRDTAALTEEAAKTSGLADSGIGTVDVTAWPYLSAAGGLLLVLAGVLALRYARVWPSMSGSARYERTPLRQRAARQQRIDPDRPEDLWKALDRGEDPTTGTA</sequence>
<feature type="transmembrane region" description="Helical" evidence="2">
    <location>
        <begin position="112"/>
        <end position="132"/>
    </location>
</feature>
<evidence type="ECO:0000313" key="3">
    <source>
        <dbReference type="EMBL" id="GEB52947.1"/>
    </source>
</evidence>
<keyword evidence="2" id="KW-0472">Membrane</keyword>
<evidence type="ECO:0000313" key="4">
    <source>
        <dbReference type="Proteomes" id="UP000319210"/>
    </source>
</evidence>
<dbReference type="Pfam" id="PF09534">
    <property type="entry name" value="Trp_oprn_chp"/>
    <property type="match status" value="1"/>
</dbReference>
<keyword evidence="2" id="KW-0812">Transmembrane</keyword>
<feature type="compositionally biased region" description="Low complexity" evidence="1">
    <location>
        <begin position="47"/>
        <end position="59"/>
    </location>
</feature>
<dbReference type="Proteomes" id="UP000319210">
    <property type="component" value="Unassembled WGS sequence"/>
</dbReference>
<feature type="region of interest" description="Disordered" evidence="1">
    <location>
        <begin position="225"/>
        <end position="261"/>
    </location>
</feature>
<accession>A0A4Y3R898</accession>
<dbReference type="InterPro" id="IPR011746">
    <property type="entry name" value="Trp_synth-assoc_CHP"/>
</dbReference>
<feature type="region of interest" description="Disordered" evidence="1">
    <location>
        <begin position="1"/>
        <end position="59"/>
    </location>
</feature>
<feature type="transmembrane region" description="Helical" evidence="2">
    <location>
        <begin position="188"/>
        <end position="208"/>
    </location>
</feature>
<dbReference type="NCBIfam" id="TIGR02234">
    <property type="entry name" value="trp_oprn_chp"/>
    <property type="match status" value="1"/>
</dbReference>
<name>A0A4Y3R898_STRCI</name>
<feature type="compositionally biased region" description="Basic and acidic residues" evidence="1">
    <location>
        <begin position="236"/>
        <end position="255"/>
    </location>
</feature>
<dbReference type="EMBL" id="BJMM01000039">
    <property type="protein sequence ID" value="GEB52947.1"/>
    <property type="molecule type" value="Genomic_DNA"/>
</dbReference>
<protein>
    <recommendedName>
        <fullName evidence="5">TIGR02234 family membrane protein</fullName>
    </recommendedName>
</protein>
<feature type="transmembrane region" description="Helical" evidence="2">
    <location>
        <begin position="68"/>
        <end position="92"/>
    </location>
</feature>
<gene>
    <name evidence="3" type="ORF">SCA03_54980</name>
</gene>
<evidence type="ECO:0008006" key="5">
    <source>
        <dbReference type="Google" id="ProtNLM"/>
    </source>
</evidence>
<dbReference type="InterPro" id="IPR019051">
    <property type="entry name" value="Trp_biosyn_TM_oprn/chp"/>
</dbReference>
<evidence type="ECO:0000256" key="2">
    <source>
        <dbReference type="SAM" id="Phobius"/>
    </source>
</evidence>
<evidence type="ECO:0000256" key="1">
    <source>
        <dbReference type="SAM" id="MobiDB-lite"/>
    </source>
</evidence>
<keyword evidence="2" id="KW-1133">Transmembrane helix</keyword>
<feature type="compositionally biased region" description="Low complexity" evidence="1">
    <location>
        <begin position="29"/>
        <end position="41"/>
    </location>
</feature>
<reference evidence="3 4" key="1">
    <citation type="submission" date="2019-06" db="EMBL/GenBank/DDBJ databases">
        <title>Whole genome shotgun sequence of Streptomyces cacaoi subsp. cacaoi NBRC 12748.</title>
        <authorList>
            <person name="Hosoyama A."/>
            <person name="Uohara A."/>
            <person name="Ohji S."/>
            <person name="Ichikawa N."/>
        </authorList>
    </citation>
    <scope>NUCLEOTIDE SEQUENCE [LARGE SCALE GENOMIC DNA]</scope>
    <source>
        <strain evidence="3 4">NBRC 12748</strain>
    </source>
</reference>
<keyword evidence="4" id="KW-1185">Reference proteome</keyword>
<comment type="caution">
    <text evidence="3">The sequence shown here is derived from an EMBL/GenBank/DDBJ whole genome shotgun (WGS) entry which is preliminary data.</text>
</comment>
<proteinExistence type="predicted"/>
<dbReference type="AlphaFoldDB" id="A0A4Y3R898"/>